<evidence type="ECO:0000313" key="4">
    <source>
        <dbReference type="EMBL" id="KAK7266730.1"/>
    </source>
</evidence>
<dbReference type="PANTHER" id="PTHR10492">
    <property type="match status" value="1"/>
</dbReference>
<dbReference type="Proteomes" id="UP001372338">
    <property type="component" value="Unassembled WGS sequence"/>
</dbReference>
<keyword evidence="1" id="KW-0227">DNA damage</keyword>
<name>A0AAN9F3Q6_CROPI</name>
<evidence type="ECO:0000259" key="2">
    <source>
        <dbReference type="Pfam" id="PF05970"/>
    </source>
</evidence>
<dbReference type="GO" id="GO:0005524">
    <property type="term" value="F:ATP binding"/>
    <property type="evidence" value="ECO:0007669"/>
    <property type="project" value="UniProtKB-KW"/>
</dbReference>
<keyword evidence="1" id="KW-0234">DNA repair</keyword>
<evidence type="ECO:0000259" key="3">
    <source>
        <dbReference type="Pfam" id="PF21530"/>
    </source>
</evidence>
<keyword evidence="1" id="KW-0067">ATP-binding</keyword>
<reference evidence="4 5" key="1">
    <citation type="submission" date="2024-01" db="EMBL/GenBank/DDBJ databases">
        <title>The genomes of 5 underutilized Papilionoideae crops provide insights into root nodulation and disease resistanc.</title>
        <authorList>
            <person name="Yuan L."/>
        </authorList>
    </citation>
    <scope>NUCLEOTIDE SEQUENCE [LARGE SCALE GENOMIC DNA]</scope>
    <source>
        <strain evidence="4">ZHUSHIDOU_FW_LH</strain>
        <tissue evidence="4">Leaf</tissue>
    </source>
</reference>
<dbReference type="InterPro" id="IPR049163">
    <property type="entry name" value="Pif1-like_2B_dom"/>
</dbReference>
<dbReference type="Pfam" id="PF21530">
    <property type="entry name" value="Pif1_2B_dom"/>
    <property type="match status" value="1"/>
</dbReference>
<dbReference type="Pfam" id="PF05970">
    <property type="entry name" value="PIF1"/>
    <property type="match status" value="1"/>
</dbReference>
<dbReference type="Gene3D" id="3.40.50.300">
    <property type="entry name" value="P-loop containing nucleotide triphosphate hydrolases"/>
    <property type="match status" value="1"/>
</dbReference>
<accession>A0AAN9F3Q6</accession>
<keyword evidence="1" id="KW-0347">Helicase</keyword>
<dbReference type="InterPro" id="IPR010285">
    <property type="entry name" value="DNA_helicase_pif1-like_DEAD"/>
</dbReference>
<keyword evidence="1" id="KW-0547">Nucleotide-binding</keyword>
<dbReference type="AlphaFoldDB" id="A0AAN9F3Q6"/>
<comment type="catalytic activity">
    <reaction evidence="1">
        <text>ATP + H2O = ADP + phosphate + H(+)</text>
        <dbReference type="Rhea" id="RHEA:13065"/>
        <dbReference type="ChEBI" id="CHEBI:15377"/>
        <dbReference type="ChEBI" id="CHEBI:15378"/>
        <dbReference type="ChEBI" id="CHEBI:30616"/>
        <dbReference type="ChEBI" id="CHEBI:43474"/>
        <dbReference type="ChEBI" id="CHEBI:456216"/>
        <dbReference type="EC" id="5.6.2.3"/>
    </reaction>
</comment>
<dbReference type="GO" id="GO:0043139">
    <property type="term" value="F:5'-3' DNA helicase activity"/>
    <property type="evidence" value="ECO:0007669"/>
    <property type="project" value="UniProtKB-EC"/>
</dbReference>
<dbReference type="EC" id="5.6.2.3" evidence="1"/>
<dbReference type="SUPFAM" id="SSF52540">
    <property type="entry name" value="P-loop containing nucleoside triphosphate hydrolases"/>
    <property type="match status" value="1"/>
</dbReference>
<organism evidence="4 5">
    <name type="scientific">Crotalaria pallida</name>
    <name type="common">Smooth rattlebox</name>
    <name type="synonym">Crotalaria striata</name>
    <dbReference type="NCBI Taxonomy" id="3830"/>
    <lineage>
        <taxon>Eukaryota</taxon>
        <taxon>Viridiplantae</taxon>
        <taxon>Streptophyta</taxon>
        <taxon>Embryophyta</taxon>
        <taxon>Tracheophyta</taxon>
        <taxon>Spermatophyta</taxon>
        <taxon>Magnoliopsida</taxon>
        <taxon>eudicotyledons</taxon>
        <taxon>Gunneridae</taxon>
        <taxon>Pentapetalae</taxon>
        <taxon>rosids</taxon>
        <taxon>fabids</taxon>
        <taxon>Fabales</taxon>
        <taxon>Fabaceae</taxon>
        <taxon>Papilionoideae</taxon>
        <taxon>50 kb inversion clade</taxon>
        <taxon>genistoids sensu lato</taxon>
        <taxon>core genistoids</taxon>
        <taxon>Crotalarieae</taxon>
        <taxon>Crotalaria</taxon>
    </lineage>
</organism>
<dbReference type="GO" id="GO:0000723">
    <property type="term" value="P:telomere maintenance"/>
    <property type="evidence" value="ECO:0007669"/>
    <property type="project" value="InterPro"/>
</dbReference>
<protein>
    <recommendedName>
        <fullName evidence="1">ATP-dependent DNA helicase</fullName>
        <ecNumber evidence="1">5.6.2.3</ecNumber>
    </recommendedName>
</protein>
<sequence>MVNKKCFEALDRTLKDILQKDVADAELKPFGGMCIVLGGDFRQILPVIPNATRSDVVFATINSSYLWNDCNLLRLTQNMRLQSTPSNIHADEIQEFSEWMLKLGDGKLGEPNDGEVEIDIPDDFLIADIQDPLQAIFNTAYPNFEEQYSDAAYLKDRAILAPTLEIVHEVNDFVLMQIGIPIMLLRNIDQSKGLCNGTRLIVTQLGEHVIGAKFPIIVSYCMTINKSQGQSLQNVCVYLPRPVFSHGQLYVAVSRVKSKKGKWQITFWLHIAVACNR</sequence>
<keyword evidence="1" id="KW-0378">Hydrolase</keyword>
<comment type="caution">
    <text evidence="4">The sequence shown here is derived from an EMBL/GenBank/DDBJ whole genome shotgun (WGS) entry which is preliminary data.</text>
</comment>
<comment type="similarity">
    <text evidence="1">Belongs to the helicase family.</text>
</comment>
<feature type="domain" description="DNA helicase Pif1-like DEAD-box helicase" evidence="2">
    <location>
        <begin position="1"/>
        <end position="113"/>
    </location>
</feature>
<dbReference type="EMBL" id="JAYWIO010000004">
    <property type="protein sequence ID" value="KAK7266730.1"/>
    <property type="molecule type" value="Genomic_DNA"/>
</dbReference>
<comment type="cofactor">
    <cofactor evidence="1">
        <name>Mg(2+)</name>
        <dbReference type="ChEBI" id="CHEBI:18420"/>
    </cofactor>
</comment>
<dbReference type="GO" id="GO:0006281">
    <property type="term" value="P:DNA repair"/>
    <property type="evidence" value="ECO:0007669"/>
    <property type="project" value="UniProtKB-KW"/>
</dbReference>
<evidence type="ECO:0000313" key="5">
    <source>
        <dbReference type="Proteomes" id="UP001372338"/>
    </source>
</evidence>
<keyword evidence="1" id="KW-0233">DNA recombination</keyword>
<keyword evidence="5" id="KW-1185">Reference proteome</keyword>
<dbReference type="PANTHER" id="PTHR10492:SF93">
    <property type="entry name" value="ATP-DEPENDENT DNA HELICASE"/>
    <property type="match status" value="1"/>
</dbReference>
<dbReference type="CDD" id="cd18809">
    <property type="entry name" value="SF1_C_RecD"/>
    <property type="match status" value="1"/>
</dbReference>
<proteinExistence type="inferred from homology"/>
<gene>
    <name evidence="4" type="ORF">RIF29_19381</name>
</gene>
<dbReference type="GO" id="GO:0006310">
    <property type="term" value="P:DNA recombination"/>
    <property type="evidence" value="ECO:0007669"/>
    <property type="project" value="UniProtKB-KW"/>
</dbReference>
<feature type="domain" description="DNA helicase Pif1-like 2B" evidence="3">
    <location>
        <begin position="176"/>
        <end position="205"/>
    </location>
</feature>
<evidence type="ECO:0000256" key="1">
    <source>
        <dbReference type="RuleBase" id="RU363044"/>
    </source>
</evidence>
<dbReference type="GO" id="GO:0016787">
    <property type="term" value="F:hydrolase activity"/>
    <property type="evidence" value="ECO:0007669"/>
    <property type="project" value="UniProtKB-KW"/>
</dbReference>
<dbReference type="InterPro" id="IPR027417">
    <property type="entry name" value="P-loop_NTPase"/>
</dbReference>